<proteinExistence type="predicted"/>
<dbReference type="Proteomes" id="UP000679179">
    <property type="component" value="Unassembled WGS sequence"/>
</dbReference>
<dbReference type="EMBL" id="BOPZ01000013">
    <property type="protein sequence ID" value="GIM29106.1"/>
    <property type="molecule type" value="Genomic_DNA"/>
</dbReference>
<evidence type="ECO:0000256" key="1">
    <source>
        <dbReference type="SAM" id="Phobius"/>
    </source>
</evidence>
<feature type="transmembrane region" description="Helical" evidence="1">
    <location>
        <begin position="56"/>
        <end position="74"/>
    </location>
</feature>
<evidence type="ECO:0000313" key="2">
    <source>
        <dbReference type="EMBL" id="GIM29106.1"/>
    </source>
</evidence>
<reference evidence="2" key="1">
    <citation type="submission" date="2021-03" db="EMBL/GenBank/DDBJ databases">
        <title>Taxonomic study of Clostridium polyendosporum from meadow-gley soil under rice.</title>
        <authorList>
            <person name="Kobayashi H."/>
            <person name="Tanizawa Y."/>
            <person name="Yagura M."/>
        </authorList>
    </citation>
    <scope>NUCLEOTIDE SEQUENCE</scope>
    <source>
        <strain evidence="2">JCM 30710</strain>
    </source>
</reference>
<feature type="transmembrane region" description="Helical" evidence="1">
    <location>
        <begin position="24"/>
        <end position="50"/>
    </location>
</feature>
<keyword evidence="1" id="KW-1133">Transmembrane helix</keyword>
<dbReference type="AlphaFoldDB" id="A0A919RZC1"/>
<gene>
    <name evidence="2" type="ORF">CPJCM30710_17720</name>
</gene>
<accession>A0A919RZC1</accession>
<organism evidence="2 3">
    <name type="scientific">Clostridium polyendosporum</name>
    <dbReference type="NCBI Taxonomy" id="69208"/>
    <lineage>
        <taxon>Bacteria</taxon>
        <taxon>Bacillati</taxon>
        <taxon>Bacillota</taxon>
        <taxon>Clostridia</taxon>
        <taxon>Eubacteriales</taxon>
        <taxon>Clostridiaceae</taxon>
        <taxon>Clostridium</taxon>
    </lineage>
</organism>
<keyword evidence="1" id="KW-0472">Membrane</keyword>
<name>A0A919RZC1_9CLOT</name>
<sequence length="76" mass="8453">MKFIIRGVYIYIKNSKIAIMKNELINLPIGAMGVTLGSMSLANAFGFLGVNFLKHLFMNLGFLVIISGFLKLILYP</sequence>
<protein>
    <submittedName>
        <fullName evidence="2">Uncharacterized protein</fullName>
    </submittedName>
</protein>
<keyword evidence="1" id="KW-0812">Transmembrane</keyword>
<keyword evidence="3" id="KW-1185">Reference proteome</keyword>
<evidence type="ECO:0000313" key="3">
    <source>
        <dbReference type="Proteomes" id="UP000679179"/>
    </source>
</evidence>
<comment type="caution">
    <text evidence="2">The sequence shown here is derived from an EMBL/GenBank/DDBJ whole genome shotgun (WGS) entry which is preliminary data.</text>
</comment>